<proteinExistence type="predicted"/>
<reference evidence="1 2" key="1">
    <citation type="submission" date="2020-01" db="EMBL/GenBank/DDBJ databases">
        <title>Genome sequence of Arachis hypogaea, cultivar Shitouqi.</title>
        <authorList>
            <person name="Zhuang W."/>
            <person name="Chen H."/>
            <person name="Varshney R."/>
            <person name="Wang D."/>
            <person name="Ming R."/>
        </authorList>
    </citation>
    <scope>NUCLEOTIDE SEQUENCE [LARGE SCALE GENOMIC DNA]</scope>
    <source>
        <tissue evidence="1">Young leaf</tissue>
    </source>
</reference>
<evidence type="ECO:0000313" key="1">
    <source>
        <dbReference type="EMBL" id="QHN77755.1"/>
    </source>
</evidence>
<dbReference type="EMBL" id="CP031001">
    <property type="protein sequence ID" value="QHN77755.1"/>
    <property type="molecule type" value="Genomic_DNA"/>
</dbReference>
<protein>
    <submittedName>
        <fullName evidence="1">Uncharacterized protein</fullName>
    </submittedName>
</protein>
<gene>
    <name evidence="1" type="ORF">DS421_19g655500</name>
</gene>
<dbReference type="Proteomes" id="UP000464620">
    <property type="component" value="Chromosome B09"/>
</dbReference>
<evidence type="ECO:0000313" key="2">
    <source>
        <dbReference type="Proteomes" id="UP000464620"/>
    </source>
</evidence>
<organism evidence="1 2">
    <name type="scientific">Arachis hypogaea</name>
    <name type="common">Peanut</name>
    <dbReference type="NCBI Taxonomy" id="3818"/>
    <lineage>
        <taxon>Eukaryota</taxon>
        <taxon>Viridiplantae</taxon>
        <taxon>Streptophyta</taxon>
        <taxon>Embryophyta</taxon>
        <taxon>Tracheophyta</taxon>
        <taxon>Spermatophyta</taxon>
        <taxon>Magnoliopsida</taxon>
        <taxon>eudicotyledons</taxon>
        <taxon>Gunneridae</taxon>
        <taxon>Pentapetalae</taxon>
        <taxon>rosids</taxon>
        <taxon>fabids</taxon>
        <taxon>Fabales</taxon>
        <taxon>Fabaceae</taxon>
        <taxon>Papilionoideae</taxon>
        <taxon>50 kb inversion clade</taxon>
        <taxon>dalbergioids sensu lato</taxon>
        <taxon>Dalbergieae</taxon>
        <taxon>Pterocarpus clade</taxon>
        <taxon>Arachis</taxon>
    </lineage>
</organism>
<sequence>MIEQRKKEIDGGTTTESAFLGYLAIMLFYKSEDSYRGIENTRLAYTPLTSSAMQVKGLLQWVASAALQVKGLLQWFASQVKGLLRGALPTGKPYLVKGLRMEARVTFRSSLTTVCKKDSALGSLLSLRGVADDVLSFGDVPPDLSFEDLERTFPRFSSLEGLAEYRV</sequence>
<dbReference type="AlphaFoldDB" id="A0A6B9V9Q4"/>
<accession>A0A6B9V9Q4</accession>
<name>A0A6B9V9Q4_ARAHY</name>